<evidence type="ECO:0000313" key="4">
    <source>
        <dbReference type="Proteomes" id="UP000046155"/>
    </source>
</evidence>
<dbReference type="InterPro" id="IPR009709">
    <property type="entry name" value="DUF1290"/>
</dbReference>
<evidence type="ECO:0000313" key="3">
    <source>
        <dbReference type="EMBL" id="CEO87804.1"/>
    </source>
</evidence>
<feature type="transmembrane region" description="Helical" evidence="2">
    <location>
        <begin position="29"/>
        <end position="49"/>
    </location>
</feature>
<dbReference type="AlphaFoldDB" id="A0A0B7MBD2"/>
<dbReference type="GO" id="GO:0005886">
    <property type="term" value="C:plasma membrane"/>
    <property type="evidence" value="ECO:0007669"/>
    <property type="project" value="UniProtKB-SubCell"/>
</dbReference>
<feature type="transmembrane region" description="Helical" evidence="2">
    <location>
        <begin position="81"/>
        <end position="102"/>
    </location>
</feature>
<dbReference type="OrthoDB" id="9812056at2"/>
<gene>
    <name evidence="3" type="primary">sbp</name>
    <name evidence="3" type="ORF">SSCH_1260006</name>
</gene>
<keyword evidence="1 2" id="KW-0472">Membrane</keyword>
<proteinExistence type="inferred from homology"/>
<name>A0A0B7MBD2_9FIRM</name>
<keyword evidence="2" id="KW-1133">Transmembrane helix</keyword>
<keyword evidence="1" id="KW-1003">Cell membrane</keyword>
<organism evidence="3 4">
    <name type="scientific">Syntrophaceticus schinkii</name>
    <dbReference type="NCBI Taxonomy" id="499207"/>
    <lineage>
        <taxon>Bacteria</taxon>
        <taxon>Bacillati</taxon>
        <taxon>Bacillota</taxon>
        <taxon>Clostridia</taxon>
        <taxon>Thermoanaerobacterales</taxon>
        <taxon>Thermoanaerobacterales Family III. Incertae Sedis</taxon>
        <taxon>Syntrophaceticus</taxon>
    </lineage>
</organism>
<sequence length="125" mass="13688">MWIPILGLLIGLIIGSALNVPIPGAYAKYLSIAVLAALDSAFGGVRSIFDERFDAAILLTGFFANALLAALLAYLGDQLGVDLYLAAVFAFGVRLFQNLAIIRRELLSRWVEKRKIARAKRDNHE</sequence>
<comment type="subcellular location">
    <subcellularLocation>
        <location evidence="1">Cell membrane</location>
        <topology evidence="1">Multi-pass membrane protein</topology>
    </subcellularLocation>
</comment>
<evidence type="ECO:0000256" key="1">
    <source>
        <dbReference type="PIRNR" id="PIRNR018579"/>
    </source>
</evidence>
<protein>
    <submittedName>
        <fullName evidence="3">Putative integral inner membrane protein</fullName>
    </submittedName>
</protein>
<reference evidence="4" key="1">
    <citation type="submission" date="2015-01" db="EMBL/GenBank/DDBJ databases">
        <authorList>
            <person name="Manzoor Shahid"/>
            <person name="Zubair Saima"/>
        </authorList>
    </citation>
    <scope>NUCLEOTIDE SEQUENCE [LARGE SCALE GENOMIC DNA]</scope>
    <source>
        <strain evidence="4">Sp3</strain>
    </source>
</reference>
<dbReference type="RefSeq" id="WP_044664099.1">
    <property type="nucleotide sequence ID" value="NZ_CDRZ01000031.1"/>
</dbReference>
<keyword evidence="4" id="KW-1185">Reference proteome</keyword>
<feature type="transmembrane region" description="Helical" evidence="2">
    <location>
        <begin position="56"/>
        <end position="75"/>
    </location>
</feature>
<keyword evidence="1 2" id="KW-0812">Transmembrane</keyword>
<dbReference type="PIRSF" id="PIRSF018579">
    <property type="entry name" value="Sbp"/>
    <property type="match status" value="1"/>
</dbReference>
<dbReference type="EMBL" id="CDRZ01000031">
    <property type="protein sequence ID" value="CEO87804.1"/>
    <property type="molecule type" value="Genomic_DNA"/>
</dbReference>
<accession>A0A0B7MBD2</accession>
<dbReference type="Proteomes" id="UP000046155">
    <property type="component" value="Unassembled WGS sequence"/>
</dbReference>
<dbReference type="Pfam" id="PF06947">
    <property type="entry name" value="DUF1290"/>
    <property type="match status" value="1"/>
</dbReference>
<comment type="similarity">
    <text evidence="1">Belongs to the sbp family.</text>
</comment>
<evidence type="ECO:0000256" key="2">
    <source>
        <dbReference type="SAM" id="Phobius"/>
    </source>
</evidence>